<reference evidence="1" key="1">
    <citation type="submission" date="2019-10" db="EMBL/GenBank/DDBJ databases">
        <authorList>
            <consortium name="DOE Joint Genome Institute"/>
            <person name="Kuo A."/>
            <person name="Miyauchi S."/>
            <person name="Kiss E."/>
            <person name="Drula E."/>
            <person name="Kohler A."/>
            <person name="Sanchez-Garcia M."/>
            <person name="Andreopoulos B."/>
            <person name="Barry K.W."/>
            <person name="Bonito G."/>
            <person name="Buee M."/>
            <person name="Carver A."/>
            <person name="Chen C."/>
            <person name="Cichocki N."/>
            <person name="Clum A."/>
            <person name="Culley D."/>
            <person name="Crous P.W."/>
            <person name="Fauchery L."/>
            <person name="Girlanda M."/>
            <person name="Hayes R."/>
            <person name="Keri Z."/>
            <person name="Labutti K."/>
            <person name="Lipzen A."/>
            <person name="Lombard V."/>
            <person name="Magnuson J."/>
            <person name="Maillard F."/>
            <person name="Morin E."/>
            <person name="Murat C."/>
            <person name="Nolan M."/>
            <person name="Ohm R."/>
            <person name="Pangilinan J."/>
            <person name="Pereira M."/>
            <person name="Perotto S."/>
            <person name="Peter M."/>
            <person name="Riley R."/>
            <person name="Sitrit Y."/>
            <person name="Stielow B."/>
            <person name="Szollosi G."/>
            <person name="Zifcakova L."/>
            <person name="Stursova M."/>
            <person name="Spatafora J.W."/>
            <person name="Tedersoo L."/>
            <person name="Vaario L.-M."/>
            <person name="Yamada A."/>
            <person name="Yan M."/>
            <person name="Wang P."/>
            <person name="Xu J."/>
            <person name="Bruns T."/>
            <person name="Baldrian P."/>
            <person name="Vilgalys R."/>
            <person name="Henrissat B."/>
            <person name="Grigoriev I.V."/>
            <person name="Hibbett D."/>
            <person name="Nagy L.G."/>
            <person name="Martin F.M."/>
        </authorList>
    </citation>
    <scope>NUCLEOTIDE SEQUENCE</scope>
    <source>
        <strain evidence="1">P2</strain>
    </source>
</reference>
<reference evidence="1" key="2">
    <citation type="journal article" date="2020" name="Nat. Commun.">
        <title>Large-scale genome sequencing of mycorrhizal fungi provides insights into the early evolution of symbiotic traits.</title>
        <authorList>
            <person name="Miyauchi S."/>
            <person name="Kiss E."/>
            <person name="Kuo A."/>
            <person name="Drula E."/>
            <person name="Kohler A."/>
            <person name="Sanchez-Garcia M."/>
            <person name="Morin E."/>
            <person name="Andreopoulos B."/>
            <person name="Barry K.W."/>
            <person name="Bonito G."/>
            <person name="Buee M."/>
            <person name="Carver A."/>
            <person name="Chen C."/>
            <person name="Cichocki N."/>
            <person name="Clum A."/>
            <person name="Culley D."/>
            <person name="Crous P.W."/>
            <person name="Fauchery L."/>
            <person name="Girlanda M."/>
            <person name="Hayes R.D."/>
            <person name="Keri Z."/>
            <person name="LaButti K."/>
            <person name="Lipzen A."/>
            <person name="Lombard V."/>
            <person name="Magnuson J."/>
            <person name="Maillard F."/>
            <person name="Murat C."/>
            <person name="Nolan M."/>
            <person name="Ohm R.A."/>
            <person name="Pangilinan J."/>
            <person name="Pereira M.F."/>
            <person name="Perotto S."/>
            <person name="Peter M."/>
            <person name="Pfister S."/>
            <person name="Riley R."/>
            <person name="Sitrit Y."/>
            <person name="Stielow J.B."/>
            <person name="Szollosi G."/>
            <person name="Zifcakova L."/>
            <person name="Stursova M."/>
            <person name="Spatafora J.W."/>
            <person name="Tedersoo L."/>
            <person name="Vaario L.M."/>
            <person name="Yamada A."/>
            <person name="Yan M."/>
            <person name="Wang P."/>
            <person name="Xu J."/>
            <person name="Bruns T."/>
            <person name="Baldrian P."/>
            <person name="Vilgalys R."/>
            <person name="Dunand C."/>
            <person name="Henrissat B."/>
            <person name="Grigoriev I.V."/>
            <person name="Hibbett D."/>
            <person name="Nagy L.G."/>
            <person name="Martin F.M."/>
        </authorList>
    </citation>
    <scope>NUCLEOTIDE SEQUENCE</scope>
    <source>
        <strain evidence="1">P2</strain>
    </source>
</reference>
<proteinExistence type="predicted"/>
<name>A0ACB6ZTL2_THEGA</name>
<comment type="caution">
    <text evidence="1">The sequence shown here is derived from an EMBL/GenBank/DDBJ whole genome shotgun (WGS) entry which is preliminary data.</text>
</comment>
<organism evidence="1 2">
    <name type="scientific">Thelephora ganbajun</name>
    <name type="common">Ganba fungus</name>
    <dbReference type="NCBI Taxonomy" id="370292"/>
    <lineage>
        <taxon>Eukaryota</taxon>
        <taxon>Fungi</taxon>
        <taxon>Dikarya</taxon>
        <taxon>Basidiomycota</taxon>
        <taxon>Agaricomycotina</taxon>
        <taxon>Agaricomycetes</taxon>
        <taxon>Thelephorales</taxon>
        <taxon>Thelephoraceae</taxon>
        <taxon>Thelephora</taxon>
    </lineage>
</organism>
<accession>A0ACB6ZTL2</accession>
<dbReference type="EMBL" id="MU117966">
    <property type="protein sequence ID" value="KAF9652982.1"/>
    <property type="molecule type" value="Genomic_DNA"/>
</dbReference>
<protein>
    <submittedName>
        <fullName evidence="1">Uncharacterized protein</fullName>
    </submittedName>
</protein>
<evidence type="ECO:0000313" key="2">
    <source>
        <dbReference type="Proteomes" id="UP000886501"/>
    </source>
</evidence>
<keyword evidence="2" id="KW-1185">Reference proteome</keyword>
<sequence>MPQNQIKEREQSTIPKIELDAEDSLLSLTFPSPSTTSDGTLLETPQLSRESSTMSREVSKSDVVVRTSARLRDRPSKPSSLNPGQSRLATPEDRLRSSSRGRTSGTEPPEQRVLRPRASDLGLGKNSSGKGEGPPQQKNPVKKPVPKGVPTCVICKGILPVISVDSEIVWGLEGYDEKGKKLKGKKASSLECPRYTIINNQSDLPAN</sequence>
<dbReference type="Proteomes" id="UP000886501">
    <property type="component" value="Unassembled WGS sequence"/>
</dbReference>
<evidence type="ECO:0000313" key="1">
    <source>
        <dbReference type="EMBL" id="KAF9652982.1"/>
    </source>
</evidence>
<gene>
    <name evidence="1" type="ORF">BDM02DRAFT_3160539</name>
</gene>